<evidence type="ECO:0000259" key="1">
    <source>
        <dbReference type="Pfam" id="PF08770"/>
    </source>
</evidence>
<dbReference type="Pfam" id="PF13501">
    <property type="entry name" value="SoxY"/>
    <property type="match status" value="1"/>
</dbReference>
<evidence type="ECO:0000313" key="3">
    <source>
        <dbReference type="EMBL" id="MFD2113891.1"/>
    </source>
</evidence>
<dbReference type="InterPro" id="IPR032711">
    <property type="entry name" value="SoxY"/>
</dbReference>
<dbReference type="InterPro" id="IPR014880">
    <property type="entry name" value="SoxZ_dom"/>
</dbReference>
<dbReference type="EMBL" id="JBHUHX010000059">
    <property type="protein sequence ID" value="MFD2113891.1"/>
    <property type="molecule type" value="Genomic_DNA"/>
</dbReference>
<comment type="caution">
    <text evidence="3">The sequence shown here is derived from an EMBL/GenBank/DDBJ whole genome shotgun (WGS) entry which is preliminary data.</text>
</comment>
<proteinExistence type="predicted"/>
<dbReference type="Gene3D" id="2.60.40.10">
    <property type="entry name" value="Immunoglobulins"/>
    <property type="match status" value="1"/>
</dbReference>
<dbReference type="Gene3D" id="2.60.40.2470">
    <property type="entry name" value="SoxY domain"/>
    <property type="match status" value="1"/>
</dbReference>
<name>A0ABW4YE38_9GAMM</name>
<organism evidence="3 4">
    <name type="scientific">Thiorhodococcus fuscus</name>
    <dbReference type="NCBI Taxonomy" id="527200"/>
    <lineage>
        <taxon>Bacteria</taxon>
        <taxon>Pseudomonadati</taxon>
        <taxon>Pseudomonadota</taxon>
        <taxon>Gammaproteobacteria</taxon>
        <taxon>Chromatiales</taxon>
        <taxon>Chromatiaceae</taxon>
        <taxon>Thiorhodococcus</taxon>
    </lineage>
</organism>
<accession>A0ABW4YE38</accession>
<evidence type="ECO:0000259" key="2">
    <source>
        <dbReference type="Pfam" id="PF13501"/>
    </source>
</evidence>
<evidence type="ECO:0000313" key="4">
    <source>
        <dbReference type="Proteomes" id="UP001597337"/>
    </source>
</evidence>
<dbReference type="Pfam" id="PF08770">
    <property type="entry name" value="SoxZ"/>
    <property type="match status" value="1"/>
</dbReference>
<dbReference type="SUPFAM" id="SSF81296">
    <property type="entry name" value="E set domains"/>
    <property type="match status" value="1"/>
</dbReference>
<reference evidence="4" key="1">
    <citation type="journal article" date="2019" name="Int. J. Syst. Evol. Microbiol.">
        <title>The Global Catalogue of Microorganisms (GCM) 10K type strain sequencing project: providing services to taxonomists for standard genome sequencing and annotation.</title>
        <authorList>
            <consortium name="The Broad Institute Genomics Platform"/>
            <consortium name="The Broad Institute Genome Sequencing Center for Infectious Disease"/>
            <person name="Wu L."/>
            <person name="Ma J."/>
        </authorList>
    </citation>
    <scope>NUCLEOTIDE SEQUENCE [LARGE SCALE GENOMIC DNA]</scope>
    <source>
        <strain evidence="4">KACC 12597</strain>
    </source>
</reference>
<dbReference type="InterPro" id="IPR038162">
    <property type="entry name" value="SoxY_sf"/>
</dbReference>
<protein>
    <submittedName>
        <fullName evidence="3">Quinoprotein dehydrogenase-associated SoxYZ-like carrier</fullName>
    </submittedName>
</protein>
<dbReference type="Proteomes" id="UP001597337">
    <property type="component" value="Unassembled WGS sequence"/>
</dbReference>
<keyword evidence="4" id="KW-1185">Reference proteome</keyword>
<dbReference type="InterPro" id="IPR014756">
    <property type="entry name" value="Ig_E-set"/>
</dbReference>
<feature type="domain" description="Sulphur oxidation protein SoxZ" evidence="1">
    <location>
        <begin position="189"/>
        <end position="280"/>
    </location>
</feature>
<dbReference type="RefSeq" id="WP_386028725.1">
    <property type="nucleotide sequence ID" value="NZ_JBHUHX010000059.1"/>
</dbReference>
<gene>
    <name evidence="3" type="ORF">ACFSJC_18745</name>
</gene>
<feature type="domain" description="Ig-like SoxY" evidence="2">
    <location>
        <begin position="55"/>
        <end position="165"/>
    </location>
</feature>
<dbReference type="InterPro" id="IPR030831">
    <property type="entry name" value="Fuse-rel_SoxYZ"/>
</dbReference>
<dbReference type="NCBIfam" id="TIGR04557">
    <property type="entry name" value="fuse_rel_SoxYZ"/>
    <property type="match status" value="1"/>
</dbReference>
<dbReference type="InterPro" id="IPR013783">
    <property type="entry name" value="Ig-like_fold"/>
</dbReference>
<sequence>MRIQTVPESAQDPWAWEVSRLRLLLLVVLLGLGSVALAEPASESDQQAHWQEIRSALFGDRQIRDADGVIALETPYRALDAAVVPIEIKATFAQTPERYIKDVHLVIDMNPAPVAGVFHFTGDRPWSSLATRVRIDSYSHVRAIAETNDGELYMAANFVKASGGCSAPSSKDPAAAEADLGRMKVRWSERVEAGEPLALQLLIRHPNSSGLQFDQIARRYIPPDYLLEIEMDYAGRPLLRLDGNISISEDPSIRLTFVPDQLGDLAVRARDSTGRTFSERFSAPVANGG</sequence>